<proteinExistence type="predicted"/>
<keyword evidence="2" id="KW-1185">Reference proteome</keyword>
<organism evidence="1 2">
    <name type="scientific">Streptantibioticus ferralitis</name>
    <dbReference type="NCBI Taxonomy" id="236510"/>
    <lineage>
        <taxon>Bacteria</taxon>
        <taxon>Bacillati</taxon>
        <taxon>Actinomycetota</taxon>
        <taxon>Actinomycetes</taxon>
        <taxon>Kitasatosporales</taxon>
        <taxon>Streptomycetaceae</taxon>
        <taxon>Streptantibioticus</taxon>
    </lineage>
</organism>
<dbReference type="EMBL" id="JARHTQ010000001">
    <property type="protein sequence ID" value="MDF2254620.1"/>
    <property type="molecule type" value="Genomic_DNA"/>
</dbReference>
<dbReference type="Proteomes" id="UP001220022">
    <property type="component" value="Unassembled WGS sequence"/>
</dbReference>
<dbReference type="RefSeq" id="WP_275807322.1">
    <property type="nucleotide sequence ID" value="NZ_BAAANM010000020.1"/>
</dbReference>
<comment type="caution">
    <text evidence="1">The sequence shown here is derived from an EMBL/GenBank/DDBJ whole genome shotgun (WGS) entry which is preliminary data.</text>
</comment>
<evidence type="ECO:0000313" key="2">
    <source>
        <dbReference type="Proteomes" id="UP001220022"/>
    </source>
</evidence>
<reference evidence="1 2" key="1">
    <citation type="submission" date="2023-03" db="EMBL/GenBank/DDBJ databases">
        <title>Draft genome sequence of type strain Streptomyces ferralitis JCM 14344.</title>
        <authorList>
            <person name="Klaysubun C."/>
            <person name="Duangmal K."/>
        </authorList>
    </citation>
    <scope>NUCLEOTIDE SEQUENCE [LARGE SCALE GENOMIC DNA]</scope>
    <source>
        <strain evidence="1 2">JCM 14344</strain>
    </source>
</reference>
<protein>
    <submittedName>
        <fullName evidence="1">Uncharacterized protein</fullName>
    </submittedName>
</protein>
<sequence length="56" mass="5956">MAALAWLLIPVIGAVAATVWAGWAGRTRRTAGDVHSLAGYERFREAMTKTHSGSDA</sequence>
<evidence type="ECO:0000313" key="1">
    <source>
        <dbReference type="EMBL" id="MDF2254620.1"/>
    </source>
</evidence>
<name>A0ABT5YSN7_9ACTN</name>
<gene>
    <name evidence="1" type="ORF">P2L57_02380</name>
</gene>
<accession>A0ABT5YSN7</accession>